<gene>
    <name evidence="1" type="ORF">IAG44_36855</name>
</gene>
<evidence type="ECO:0000313" key="1">
    <source>
        <dbReference type="EMBL" id="QNP76235.1"/>
    </source>
</evidence>
<dbReference type="AlphaFoldDB" id="A0A7H0ITW9"/>
<dbReference type="RefSeq" id="WP_187753151.1">
    <property type="nucleotide sequence ID" value="NZ_CP060828.1"/>
</dbReference>
<reference evidence="1 2" key="1">
    <citation type="submission" date="2020-08" db="EMBL/GenBank/DDBJ databases">
        <title>A novel species.</title>
        <authorList>
            <person name="Gao J."/>
        </authorList>
    </citation>
    <scope>NUCLEOTIDE SEQUENCE [LARGE SCALE GENOMIC DNA]</scope>
    <source>
        <strain evidence="1 2">CRXT-G-22</strain>
    </source>
</reference>
<keyword evidence="2" id="KW-1185">Reference proteome</keyword>
<name>A0A7H0ITW9_9ACTN</name>
<accession>A0A7H0ITW9</accession>
<evidence type="ECO:0000313" key="2">
    <source>
        <dbReference type="Proteomes" id="UP000516052"/>
    </source>
</evidence>
<organism evidence="1 2">
    <name type="scientific">Streptomyces roseirectus</name>
    <dbReference type="NCBI Taxonomy" id="2768066"/>
    <lineage>
        <taxon>Bacteria</taxon>
        <taxon>Bacillati</taxon>
        <taxon>Actinomycetota</taxon>
        <taxon>Actinomycetes</taxon>
        <taxon>Kitasatosporales</taxon>
        <taxon>Streptomycetaceae</taxon>
        <taxon>Streptomyces</taxon>
    </lineage>
</organism>
<dbReference type="Proteomes" id="UP000516052">
    <property type="component" value="Chromosome"/>
</dbReference>
<dbReference type="EMBL" id="CP060828">
    <property type="protein sequence ID" value="QNP76235.1"/>
    <property type="molecule type" value="Genomic_DNA"/>
</dbReference>
<proteinExistence type="predicted"/>
<protein>
    <submittedName>
        <fullName evidence="1">Uncharacterized protein</fullName>
    </submittedName>
</protein>
<sequence length="100" mass="10177">MTPTPAPATLTAPSWASERPSAGRLIDVDLTRGPAVTGAAPAVLGYGGSAASAWWPDTWGVPSGDTPYVPLVLTGCLAAVDASPRFHRLGKANKPAALVR</sequence>
<dbReference type="KEGG" id="sroi:IAG44_36855"/>